<sequence>MVTPIGLFNATYNYYSNSYFVNFFPLSLTENQMQCEVPKLDPWDPSIANFVKPYNAYKLKAERSKKAKRLTARLQRKGKAFKCAPSGDDTQPYAAIPRNGVRDTDWEVILAEGYE</sequence>
<dbReference type="Proteomes" id="UP000492821">
    <property type="component" value="Unassembled WGS sequence"/>
</dbReference>
<proteinExistence type="predicted"/>
<evidence type="ECO:0000313" key="2">
    <source>
        <dbReference type="WBParaSite" id="Pan_g20764.t1"/>
    </source>
</evidence>
<keyword evidence="1" id="KW-1185">Reference proteome</keyword>
<protein>
    <submittedName>
        <fullName evidence="2">Nuclear transcription factor Y subunit</fullName>
    </submittedName>
</protein>
<organism evidence="1 2">
    <name type="scientific">Panagrellus redivivus</name>
    <name type="common">Microworm</name>
    <dbReference type="NCBI Taxonomy" id="6233"/>
    <lineage>
        <taxon>Eukaryota</taxon>
        <taxon>Metazoa</taxon>
        <taxon>Ecdysozoa</taxon>
        <taxon>Nematoda</taxon>
        <taxon>Chromadorea</taxon>
        <taxon>Rhabditida</taxon>
        <taxon>Tylenchina</taxon>
        <taxon>Panagrolaimomorpha</taxon>
        <taxon>Panagrolaimoidea</taxon>
        <taxon>Panagrolaimidae</taxon>
        <taxon>Panagrellus</taxon>
    </lineage>
</organism>
<name>A0A7E4VGF6_PANRE</name>
<evidence type="ECO:0000313" key="1">
    <source>
        <dbReference type="Proteomes" id="UP000492821"/>
    </source>
</evidence>
<dbReference type="WBParaSite" id="Pan_g20764.t1">
    <property type="protein sequence ID" value="Pan_g20764.t1"/>
    <property type="gene ID" value="Pan_g20764"/>
</dbReference>
<accession>A0A7E4VGF6</accession>
<reference evidence="2" key="2">
    <citation type="submission" date="2020-10" db="UniProtKB">
        <authorList>
            <consortium name="WormBaseParasite"/>
        </authorList>
    </citation>
    <scope>IDENTIFICATION</scope>
</reference>
<reference evidence="1" key="1">
    <citation type="journal article" date="2013" name="Genetics">
        <title>The draft genome and transcriptome of Panagrellus redivivus are shaped by the harsh demands of a free-living lifestyle.</title>
        <authorList>
            <person name="Srinivasan J."/>
            <person name="Dillman A.R."/>
            <person name="Macchietto M.G."/>
            <person name="Heikkinen L."/>
            <person name="Lakso M."/>
            <person name="Fracchia K.M."/>
            <person name="Antoshechkin I."/>
            <person name="Mortazavi A."/>
            <person name="Wong G."/>
            <person name="Sternberg P.W."/>
        </authorList>
    </citation>
    <scope>NUCLEOTIDE SEQUENCE [LARGE SCALE GENOMIC DNA]</scope>
    <source>
        <strain evidence="1">MT8872</strain>
    </source>
</reference>
<dbReference type="AlphaFoldDB" id="A0A7E4VGF6"/>